<evidence type="ECO:0000256" key="1">
    <source>
        <dbReference type="SAM" id="Coils"/>
    </source>
</evidence>
<name>A0ABD1EK27_HYPHA</name>
<comment type="caution">
    <text evidence="3">The sequence shown here is derived from an EMBL/GenBank/DDBJ whole genome shotgun (WGS) entry which is preliminary data.</text>
</comment>
<evidence type="ECO:0000313" key="4">
    <source>
        <dbReference type="Proteomes" id="UP001566132"/>
    </source>
</evidence>
<accession>A0ABD1EK27</accession>
<dbReference type="AlphaFoldDB" id="A0ABD1EK27"/>
<feature type="coiled-coil region" evidence="1">
    <location>
        <begin position="647"/>
        <end position="674"/>
    </location>
</feature>
<feature type="coiled-coil region" evidence="1">
    <location>
        <begin position="728"/>
        <end position="808"/>
    </location>
</feature>
<keyword evidence="4" id="KW-1185">Reference proteome</keyword>
<keyword evidence="1" id="KW-0175">Coiled coil</keyword>
<sequence>MSKCTETEGNELLKLCGDKINLEHRPASKLSTASAKSNAFLAKCFSRPVSALPSLNFEKKENLYDKTNRPFSAGCVPKNLDYGYLESSLESLDDKMLPSSNLYKNLCSEDIKSWGCFKPSNFRGNSESSSDFPVQSNTCEESSSLCSDEHFDKVPNNNNDNNNIIHNSAQNEQLCPGLVTKPPLPKKHSDTHNIDAIHAYFDIKYDSILKQKEPNQESEANNPKKTELKIDVDPKNHPKWNNQDEITKFESETDKYLNDLKVEHGLPSSNFTDNTKIVDKFTKNDEFPNISDIDLDELFKDDTDKKFEKFFQLEVPVCTAKSERKSKDFRKHSKPKAKSQENKPKFVAKPLKTGKNSPEGIRKSPEVESWIGRPSHPVADPKKPNYLDFLNNISEIEEFNSDLTENKATVGSNGKNSNAGSLDDIVSILEALEDEDKKSHMKIASVKNMVDNTLNQYATDESDKGDRQATKAKDTGERCVTFSPTVSQRNYETDSNIESIRFNSETTEPEANFQATFNNKIINGNNFNELLSFLDEMDRNSSQSLTKAKQSAILASNMIESSINLDSVPHMEDLEILTKQELGKQVIELSLRLKDKNSSISLLQNELSNLREQVLMQNKETENLVKQKLKQQKDEYEGIVKRHQKFIDQLIADKRSLNEQCEGLIQEMKVLEDRFTTNIKAQEHKHQVEIKKLKEMQAAGEKLRRDRWIEGKTQKIKELTVKSIEPEIQNMEKRQQQELADLRALHKREIEDLELKAARKLQQQCETLRQQLVEEREKALAHEREVMRQRYEKLVESEEKGYQEQRRRLQADHANRIRECEEREAQVQIEKEKAIKLAQEEFEERLQVLMRRHSNEIKLLKEASQMEFESWQTNFKKQQLASLSEKEDTIRQQCRKERDREIEKVIERLENEASENKIQIEQGTENRIKRLKEKYEKEIKDLEMAEKESKTKFINAKSKLLESEEIIIRLKANVKQLEAQIVEYREEIKNLMNERKDLKEVLKREMNNEVQSLEREVAHLKNNRDKEIQQLYSRIKVSVARKDEILNELQIEHKALQEKCIYLENMLEQQRKEYLIKT</sequence>
<dbReference type="PANTHER" id="PTHR31540">
    <property type="entry name" value="CENTROSOMAL PROTEIN OF 131 KDA"/>
    <property type="match status" value="1"/>
</dbReference>
<feature type="compositionally biased region" description="Basic residues" evidence="2">
    <location>
        <begin position="327"/>
        <end position="337"/>
    </location>
</feature>
<dbReference type="EMBL" id="JBDJPC010000007">
    <property type="protein sequence ID" value="KAL1494981.1"/>
    <property type="molecule type" value="Genomic_DNA"/>
</dbReference>
<dbReference type="Proteomes" id="UP001566132">
    <property type="component" value="Unassembled WGS sequence"/>
</dbReference>
<feature type="coiled-coil region" evidence="1">
    <location>
        <begin position="899"/>
        <end position="1073"/>
    </location>
</feature>
<organism evidence="3 4">
    <name type="scientific">Hypothenemus hampei</name>
    <name type="common">Coffee berry borer</name>
    <dbReference type="NCBI Taxonomy" id="57062"/>
    <lineage>
        <taxon>Eukaryota</taxon>
        <taxon>Metazoa</taxon>
        <taxon>Ecdysozoa</taxon>
        <taxon>Arthropoda</taxon>
        <taxon>Hexapoda</taxon>
        <taxon>Insecta</taxon>
        <taxon>Pterygota</taxon>
        <taxon>Neoptera</taxon>
        <taxon>Endopterygota</taxon>
        <taxon>Coleoptera</taxon>
        <taxon>Polyphaga</taxon>
        <taxon>Cucujiformia</taxon>
        <taxon>Curculionidae</taxon>
        <taxon>Scolytinae</taxon>
        <taxon>Hypothenemus</taxon>
    </lineage>
</organism>
<feature type="compositionally biased region" description="Basic and acidic residues" evidence="2">
    <location>
        <begin position="222"/>
        <end position="236"/>
    </location>
</feature>
<feature type="region of interest" description="Disordered" evidence="2">
    <location>
        <begin position="213"/>
        <end position="242"/>
    </location>
</feature>
<dbReference type="InterPro" id="IPR030465">
    <property type="entry name" value="CEP131"/>
</dbReference>
<protein>
    <recommendedName>
        <fullName evidence="5">5-azacytidine-induced protein 1</fullName>
    </recommendedName>
</protein>
<evidence type="ECO:0008006" key="5">
    <source>
        <dbReference type="Google" id="ProtNLM"/>
    </source>
</evidence>
<feature type="region of interest" description="Disordered" evidence="2">
    <location>
        <begin position="322"/>
        <end position="385"/>
    </location>
</feature>
<gene>
    <name evidence="3" type="ORF">ABEB36_010477</name>
</gene>
<evidence type="ECO:0000313" key="3">
    <source>
        <dbReference type="EMBL" id="KAL1494981.1"/>
    </source>
</evidence>
<proteinExistence type="predicted"/>
<reference evidence="3 4" key="1">
    <citation type="submission" date="2024-05" db="EMBL/GenBank/DDBJ databases">
        <title>Genetic variation in Jamaican populations of the coffee berry borer (Hypothenemus hampei).</title>
        <authorList>
            <person name="Errbii M."/>
            <person name="Myrie A."/>
        </authorList>
    </citation>
    <scope>NUCLEOTIDE SEQUENCE [LARGE SCALE GENOMIC DNA]</scope>
    <source>
        <strain evidence="3">JA-Hopewell-2020-01-JO</strain>
        <tissue evidence="3">Whole body</tissue>
    </source>
</reference>
<feature type="coiled-coil region" evidence="1">
    <location>
        <begin position="593"/>
        <end position="620"/>
    </location>
</feature>
<evidence type="ECO:0000256" key="2">
    <source>
        <dbReference type="SAM" id="MobiDB-lite"/>
    </source>
</evidence>
<dbReference type="PANTHER" id="PTHR31540:SF1">
    <property type="entry name" value="CENTROSOMAL PROTEIN OF 131 KDA"/>
    <property type="match status" value="1"/>
</dbReference>